<keyword evidence="4" id="KW-1185">Reference proteome</keyword>
<gene>
    <name evidence="3" type="ORF">PPRIM_AZ9-3.1.T0900099</name>
</gene>
<dbReference type="SMART" id="SM00516">
    <property type="entry name" value="SEC14"/>
    <property type="match status" value="1"/>
</dbReference>
<feature type="domain" description="CRAL-TRIO" evidence="2">
    <location>
        <begin position="85"/>
        <end position="259"/>
    </location>
</feature>
<protein>
    <recommendedName>
        <fullName evidence="2">CRAL-TRIO domain-containing protein</fullName>
    </recommendedName>
</protein>
<dbReference type="CDD" id="cd00170">
    <property type="entry name" value="SEC14"/>
    <property type="match status" value="1"/>
</dbReference>
<dbReference type="EMBL" id="CAJJDM010000093">
    <property type="protein sequence ID" value="CAD8092301.1"/>
    <property type="molecule type" value="Genomic_DNA"/>
</dbReference>
<accession>A0A8S1NPW0</accession>
<dbReference type="PROSITE" id="PS50191">
    <property type="entry name" value="CRAL_TRIO"/>
    <property type="match status" value="1"/>
</dbReference>
<feature type="compositionally biased region" description="Low complexity" evidence="1">
    <location>
        <begin position="362"/>
        <end position="375"/>
    </location>
</feature>
<evidence type="ECO:0000313" key="3">
    <source>
        <dbReference type="EMBL" id="CAD8092301.1"/>
    </source>
</evidence>
<evidence type="ECO:0000313" key="4">
    <source>
        <dbReference type="Proteomes" id="UP000688137"/>
    </source>
</evidence>
<dbReference type="PANTHER" id="PTHR45657:SF1">
    <property type="entry name" value="CRAL-TRIO DOMAIN-CONTAINING PROTEIN YKL091C-RELATED"/>
    <property type="match status" value="1"/>
</dbReference>
<evidence type="ECO:0000259" key="2">
    <source>
        <dbReference type="PROSITE" id="PS50191"/>
    </source>
</evidence>
<dbReference type="Pfam" id="PF00650">
    <property type="entry name" value="CRAL_TRIO"/>
    <property type="match status" value="1"/>
</dbReference>
<dbReference type="InterPro" id="IPR051026">
    <property type="entry name" value="PI/PC_transfer"/>
</dbReference>
<dbReference type="PANTHER" id="PTHR45657">
    <property type="entry name" value="CRAL-TRIO DOMAIN-CONTAINING PROTEIN YKL091C-RELATED"/>
    <property type="match status" value="1"/>
</dbReference>
<reference evidence="3" key="1">
    <citation type="submission" date="2021-01" db="EMBL/GenBank/DDBJ databases">
        <authorList>
            <consortium name="Genoscope - CEA"/>
            <person name="William W."/>
        </authorList>
    </citation>
    <scope>NUCLEOTIDE SEQUENCE</scope>
</reference>
<sequence length="375" mass="43754">MSKKDKDFTGFPGDCNQTQLKALSDFRNIVNQMGLSEKIYDDPYLLRFLRARKFDLGKTQQMFNDFIKWRKENDVDNIMTYMFDELPQVRTHYPHGYHKTDKMGRPIYIERIGMLQLNKLFEVTTEQRLIKYYIQSYELLLKRIFPACSQTKGTKIEQSFTILDLKGGSMKMVSKQVYNFIQLASNIGQNNYPEILGKMYIVNAPMMFTGIWAMIKIWLDEKTKNKITILGSSYKDELLKHIDIDNLPDFLGGNSKCENTDVLSQNIGPWNPDGTRPLFPVESPPQLEEEFQQQLSQTQEDEDQKQKLDLLKNALADMQFSAPVEKPLHNPNKYEVTTQNNHIVSDTPLNTEVGEEDNQFSQLQQQQLYQQLQQE</sequence>
<feature type="compositionally biased region" description="Polar residues" evidence="1">
    <location>
        <begin position="335"/>
        <end position="350"/>
    </location>
</feature>
<dbReference type="OMA" id="WERERMC"/>
<comment type="caution">
    <text evidence="3">The sequence shown here is derived from an EMBL/GenBank/DDBJ whole genome shotgun (WGS) entry which is preliminary data.</text>
</comment>
<feature type="region of interest" description="Disordered" evidence="1">
    <location>
        <begin position="324"/>
        <end position="375"/>
    </location>
</feature>
<proteinExistence type="predicted"/>
<dbReference type="InterPro" id="IPR011074">
    <property type="entry name" value="CRAL/TRIO_N_dom"/>
</dbReference>
<dbReference type="Pfam" id="PF03765">
    <property type="entry name" value="CRAL_TRIO_N"/>
    <property type="match status" value="1"/>
</dbReference>
<dbReference type="AlphaFoldDB" id="A0A8S1NPW0"/>
<organism evidence="3 4">
    <name type="scientific">Paramecium primaurelia</name>
    <dbReference type="NCBI Taxonomy" id="5886"/>
    <lineage>
        <taxon>Eukaryota</taxon>
        <taxon>Sar</taxon>
        <taxon>Alveolata</taxon>
        <taxon>Ciliophora</taxon>
        <taxon>Intramacronucleata</taxon>
        <taxon>Oligohymenophorea</taxon>
        <taxon>Peniculida</taxon>
        <taxon>Parameciidae</taxon>
        <taxon>Paramecium</taxon>
    </lineage>
</organism>
<dbReference type="InterPro" id="IPR001251">
    <property type="entry name" value="CRAL-TRIO_dom"/>
</dbReference>
<dbReference type="SMART" id="SM01100">
    <property type="entry name" value="CRAL_TRIO_N"/>
    <property type="match status" value="1"/>
</dbReference>
<name>A0A8S1NPW0_PARPR</name>
<evidence type="ECO:0000256" key="1">
    <source>
        <dbReference type="SAM" id="MobiDB-lite"/>
    </source>
</evidence>
<dbReference type="Proteomes" id="UP000688137">
    <property type="component" value="Unassembled WGS sequence"/>
</dbReference>